<evidence type="ECO:0000256" key="1">
    <source>
        <dbReference type="ARBA" id="ARBA00004496"/>
    </source>
</evidence>
<dbReference type="Gene3D" id="3.40.50.300">
    <property type="entry name" value="P-loop containing nucleotide triphosphate hydrolases"/>
    <property type="match status" value="1"/>
</dbReference>
<dbReference type="GO" id="GO:0003924">
    <property type="term" value="F:GTPase activity"/>
    <property type="evidence" value="ECO:0007669"/>
    <property type="project" value="InterPro"/>
</dbReference>
<dbReference type="InterPro" id="IPR004125">
    <property type="entry name" value="Signal_recog_particle_SRP54_M"/>
</dbReference>
<gene>
    <name evidence="13" type="ORF">ACOF00016_LOCUS8646</name>
</gene>
<reference evidence="13" key="1">
    <citation type="submission" date="2021-01" db="EMBL/GenBank/DDBJ databases">
        <authorList>
            <person name="Corre E."/>
            <person name="Pelletier E."/>
            <person name="Niang G."/>
            <person name="Scheremetjew M."/>
            <person name="Finn R."/>
            <person name="Kale V."/>
            <person name="Holt S."/>
            <person name="Cochrane G."/>
            <person name="Meng A."/>
            <person name="Brown T."/>
            <person name="Cohen L."/>
        </authorList>
    </citation>
    <scope>NUCLEOTIDE SEQUENCE</scope>
    <source>
        <strain evidence="13">CCMP127</strain>
    </source>
</reference>
<dbReference type="GO" id="GO:0008312">
    <property type="term" value="F:7S RNA binding"/>
    <property type="evidence" value="ECO:0007669"/>
    <property type="project" value="InterPro"/>
</dbReference>
<dbReference type="PANTHER" id="PTHR11564">
    <property type="entry name" value="SIGNAL RECOGNITION PARTICLE 54K PROTEIN SRP54"/>
    <property type="match status" value="1"/>
</dbReference>
<keyword evidence="6" id="KW-0694">RNA-binding</keyword>
<protein>
    <recommendedName>
        <fullName evidence="10">signal-recognition-particle GTPase</fullName>
        <ecNumber evidence="10">3.6.5.4</ecNumber>
    </recommendedName>
</protein>
<dbReference type="PROSITE" id="PS00300">
    <property type="entry name" value="SRP54"/>
    <property type="match status" value="1"/>
</dbReference>
<dbReference type="AlphaFoldDB" id="A0A7S3L908"/>
<dbReference type="SMART" id="SM00962">
    <property type="entry name" value="SRP54"/>
    <property type="match status" value="1"/>
</dbReference>
<dbReference type="SUPFAM" id="SSF52540">
    <property type="entry name" value="P-loop containing nucleoside triphosphate hydrolases"/>
    <property type="match status" value="1"/>
</dbReference>
<evidence type="ECO:0000256" key="11">
    <source>
        <dbReference type="ARBA" id="ARBA00048157"/>
    </source>
</evidence>
<dbReference type="PANTHER" id="PTHR11564:SF5">
    <property type="entry name" value="SIGNAL RECOGNITION PARTICLE SUBUNIT SRP54"/>
    <property type="match status" value="1"/>
</dbReference>
<dbReference type="Gene3D" id="1.20.120.140">
    <property type="entry name" value="Signal recognition particle SRP54, nucleotide-binding domain"/>
    <property type="match status" value="1"/>
</dbReference>
<dbReference type="FunFam" id="3.40.50.300:FF:000022">
    <property type="entry name" value="Signal recognition particle 54 kDa subunit"/>
    <property type="match status" value="1"/>
</dbReference>
<name>A0A7S3L908_9STRA</name>
<keyword evidence="4" id="KW-0547">Nucleotide-binding</keyword>
<dbReference type="SUPFAM" id="SSF47446">
    <property type="entry name" value="Signal peptide-binding domain"/>
    <property type="match status" value="1"/>
</dbReference>
<proteinExistence type="inferred from homology"/>
<dbReference type="InterPro" id="IPR042101">
    <property type="entry name" value="SRP54_N_sf"/>
</dbReference>
<evidence type="ECO:0000256" key="4">
    <source>
        <dbReference type="ARBA" id="ARBA00022741"/>
    </source>
</evidence>
<sequence length="619" mass="66505">MVLAELGGQIRDALRKLHKTGGTSATEVQQLVTDITRALIEADVQIQLVQELRQNVMKKVEPVLEDLDDNNDNENANVKNNTQQRLAKLVQKAVVEELVALLTPMTPDGKKIKPYQMRKGKSNVILFVGLQGAGKTTSIAKFCRHYQRRGWKTAMVCADTFRAGALDQLKQNATKLRIPFYGSYRQADPVVLAQEGVAQFKRDAYEVIVVDTSGRHQQEASLLEEMQEIAAAIDPDNTVLVLDATQGQAVYDQAKAFDQAVAVGSVICTKLDGGAKGGGALSAVSATQSPIIFTGSGEHFDDLNPFAADSFVSQLLGMGDVRGLMEALRGPDGDDSQKEMQARIAKGEFTLRMMYAQFEKILSLGSLGKLAGMMPNMPEYLMPSGAGDKEATGRLRKFMVMMDSMKDAELDGKVDWHNKTGTTDKASLEKRIRRIAAGSGCHPTEVKMLLAAHKQFENVVHKMKGLQGNKQQMAQQKQMAAQWRKNPALMQQHLNNMDPKMIQQMGGRENVLAMMQQMAKGGGPGGGPGGGGMPDMSSLMGGGGMPGMGMPGMGMPGMGMPGMGMPGMGGGGGGMPDMATMQRMMQQMGMGGPGGGGMPDMAQMQQMMQQMGMGGGMGR</sequence>
<dbReference type="SUPFAM" id="SSF47364">
    <property type="entry name" value="Domain of the SRP/SRP receptor G-proteins"/>
    <property type="match status" value="1"/>
</dbReference>
<keyword evidence="5" id="KW-0378">Hydrolase</keyword>
<dbReference type="Gene3D" id="1.10.260.30">
    <property type="entry name" value="Signal recognition particle, SRP54 subunit, M-domain"/>
    <property type="match status" value="1"/>
</dbReference>
<evidence type="ECO:0000256" key="2">
    <source>
        <dbReference type="ARBA" id="ARBA00005450"/>
    </source>
</evidence>
<evidence type="ECO:0000256" key="7">
    <source>
        <dbReference type="ARBA" id="ARBA00023134"/>
    </source>
</evidence>
<accession>A0A7S3L908</accession>
<dbReference type="GO" id="GO:0006616">
    <property type="term" value="P:SRP-dependent cotranslational protein targeting to membrane, translocation"/>
    <property type="evidence" value="ECO:0007669"/>
    <property type="project" value="TreeGrafter"/>
</dbReference>
<organism evidence="13">
    <name type="scientific">Amphora coffeiformis</name>
    <dbReference type="NCBI Taxonomy" id="265554"/>
    <lineage>
        <taxon>Eukaryota</taxon>
        <taxon>Sar</taxon>
        <taxon>Stramenopiles</taxon>
        <taxon>Ochrophyta</taxon>
        <taxon>Bacillariophyta</taxon>
        <taxon>Bacillariophyceae</taxon>
        <taxon>Bacillariophycidae</taxon>
        <taxon>Thalassiophysales</taxon>
        <taxon>Catenulaceae</taxon>
        <taxon>Amphora</taxon>
    </lineage>
</organism>
<dbReference type="EMBL" id="HBIM01010311">
    <property type="protein sequence ID" value="CAE0411272.1"/>
    <property type="molecule type" value="Transcribed_RNA"/>
</dbReference>
<dbReference type="Pfam" id="PF00448">
    <property type="entry name" value="SRP54"/>
    <property type="match status" value="1"/>
</dbReference>
<keyword evidence="3" id="KW-0963">Cytoplasm</keyword>
<dbReference type="SMART" id="SM00382">
    <property type="entry name" value="AAA"/>
    <property type="match status" value="1"/>
</dbReference>
<comment type="subcellular location">
    <subcellularLocation>
        <location evidence="1">Cytoplasm</location>
    </subcellularLocation>
</comment>
<comment type="catalytic activity">
    <reaction evidence="11">
        <text>GTP + H2O = GDP + phosphate + H(+)</text>
        <dbReference type="Rhea" id="RHEA:19669"/>
        <dbReference type="ChEBI" id="CHEBI:15377"/>
        <dbReference type="ChEBI" id="CHEBI:15378"/>
        <dbReference type="ChEBI" id="CHEBI:37565"/>
        <dbReference type="ChEBI" id="CHEBI:43474"/>
        <dbReference type="ChEBI" id="CHEBI:58189"/>
        <dbReference type="EC" id="3.6.5.4"/>
    </reaction>
    <physiologicalReaction direction="left-to-right" evidence="11">
        <dbReference type="Rhea" id="RHEA:19670"/>
    </physiologicalReaction>
</comment>
<evidence type="ECO:0000256" key="5">
    <source>
        <dbReference type="ARBA" id="ARBA00022801"/>
    </source>
</evidence>
<keyword evidence="7" id="KW-0342">GTP-binding</keyword>
<dbReference type="EC" id="3.6.5.4" evidence="10"/>
<evidence type="ECO:0000256" key="8">
    <source>
        <dbReference type="ARBA" id="ARBA00023135"/>
    </source>
</evidence>
<dbReference type="InterPro" id="IPR036225">
    <property type="entry name" value="SRP/SRP_N"/>
</dbReference>
<dbReference type="GO" id="GO:0005786">
    <property type="term" value="C:signal recognition particle, endoplasmic reticulum targeting"/>
    <property type="evidence" value="ECO:0007669"/>
    <property type="project" value="UniProtKB-KW"/>
</dbReference>
<evidence type="ECO:0000256" key="10">
    <source>
        <dbReference type="ARBA" id="ARBA00035672"/>
    </source>
</evidence>
<dbReference type="CDD" id="cd17875">
    <property type="entry name" value="SRP54_G"/>
    <property type="match status" value="1"/>
</dbReference>
<dbReference type="SMART" id="SM00963">
    <property type="entry name" value="SRP54_N"/>
    <property type="match status" value="1"/>
</dbReference>
<dbReference type="GO" id="GO:0005829">
    <property type="term" value="C:cytosol"/>
    <property type="evidence" value="ECO:0007669"/>
    <property type="project" value="TreeGrafter"/>
</dbReference>
<feature type="domain" description="SRP54-type proteins GTP-binding" evidence="12">
    <location>
        <begin position="290"/>
        <end position="303"/>
    </location>
</feature>
<dbReference type="InterPro" id="IPR013822">
    <property type="entry name" value="Signal_recog_particl_SRP54_hlx"/>
</dbReference>
<keyword evidence="9" id="KW-0687">Ribonucleoprotein</keyword>
<dbReference type="InterPro" id="IPR000897">
    <property type="entry name" value="SRP54_GTPase_dom"/>
</dbReference>
<dbReference type="GO" id="GO:0030942">
    <property type="term" value="F:endoplasmic reticulum signal peptide binding"/>
    <property type="evidence" value="ECO:0007669"/>
    <property type="project" value="TreeGrafter"/>
</dbReference>
<dbReference type="Pfam" id="PF02881">
    <property type="entry name" value="SRP54_N"/>
    <property type="match status" value="1"/>
</dbReference>
<evidence type="ECO:0000256" key="9">
    <source>
        <dbReference type="ARBA" id="ARBA00023274"/>
    </source>
</evidence>
<dbReference type="InterPro" id="IPR027417">
    <property type="entry name" value="P-loop_NTPase"/>
</dbReference>
<comment type="similarity">
    <text evidence="2">Belongs to the GTP-binding SRP family. SRP54 subfamily.</text>
</comment>
<evidence type="ECO:0000313" key="13">
    <source>
        <dbReference type="EMBL" id="CAE0411272.1"/>
    </source>
</evidence>
<evidence type="ECO:0000256" key="3">
    <source>
        <dbReference type="ARBA" id="ARBA00022490"/>
    </source>
</evidence>
<dbReference type="InterPro" id="IPR036891">
    <property type="entry name" value="Signal_recog_part_SRP54_M_sf"/>
</dbReference>
<dbReference type="InterPro" id="IPR003593">
    <property type="entry name" value="AAA+_ATPase"/>
</dbReference>
<evidence type="ECO:0000256" key="6">
    <source>
        <dbReference type="ARBA" id="ARBA00022884"/>
    </source>
</evidence>
<dbReference type="InterPro" id="IPR022941">
    <property type="entry name" value="SRP54"/>
</dbReference>
<evidence type="ECO:0000259" key="12">
    <source>
        <dbReference type="PROSITE" id="PS00300"/>
    </source>
</evidence>
<dbReference type="Pfam" id="PF02978">
    <property type="entry name" value="SRP_SPB"/>
    <property type="match status" value="1"/>
</dbReference>
<keyword evidence="8" id="KW-0733">Signal recognition particle</keyword>
<dbReference type="GO" id="GO:0005525">
    <property type="term" value="F:GTP binding"/>
    <property type="evidence" value="ECO:0007669"/>
    <property type="project" value="UniProtKB-KW"/>
</dbReference>